<sequence length="350" mass="39939">MQQQLESISDFLVMSGFQYRIFDMGRKIQRISNQTFAGIEAQQTQYPYPFQQKAWLAFLFWDEKKKQEPVIWFLSFPIDEMGLLKLESRDAFVRDLLENIGENMQAHLQGGAGQDSLKESPFSFKPREDRLAIFHALATVELNQAPSQHYEHTQQYLRGEVGFDQWQFLGIQGVADVIARLKQDNNADSLAEALPELPDAPLDIFMQCLEHRRFSGRLSAAVSKRLEQEMEREEVRAPLLASLIRALSSSDAQVERVRLLSELLRTELAHNIDVLAAISGRCWADFNDEAFLHQFLEAASSQEQNIFNILLVDLMTLPEMRSKVLMGLRNPERSTALSKRIGGFMGGVIS</sequence>
<comment type="caution">
    <text evidence="1">The sequence shown here is derived from an EMBL/GenBank/DDBJ whole genome shotgun (WGS) entry which is preliminary data.</text>
</comment>
<accession>A0A317CR19</accession>
<evidence type="ECO:0000313" key="1">
    <source>
        <dbReference type="EMBL" id="PWQ98860.1"/>
    </source>
</evidence>
<dbReference type="EMBL" id="QGKM01000014">
    <property type="protein sequence ID" value="PWQ98860.1"/>
    <property type="molecule type" value="Genomic_DNA"/>
</dbReference>
<dbReference type="Pfam" id="PF12069">
    <property type="entry name" value="DUF3549"/>
    <property type="match status" value="1"/>
</dbReference>
<dbReference type="Proteomes" id="UP000245539">
    <property type="component" value="Unassembled WGS sequence"/>
</dbReference>
<protein>
    <submittedName>
        <fullName evidence="1">DUF3549 domain-containing protein</fullName>
    </submittedName>
</protein>
<dbReference type="RefSeq" id="WP_109837022.1">
    <property type="nucleotide sequence ID" value="NZ_QGKM01000014.1"/>
</dbReference>
<name>A0A317CR19_9GAMM</name>
<dbReference type="OrthoDB" id="5597089at2"/>
<organism evidence="1 2">
    <name type="scientific">Leucothrix pacifica</name>
    <dbReference type="NCBI Taxonomy" id="1247513"/>
    <lineage>
        <taxon>Bacteria</taxon>
        <taxon>Pseudomonadati</taxon>
        <taxon>Pseudomonadota</taxon>
        <taxon>Gammaproteobacteria</taxon>
        <taxon>Thiotrichales</taxon>
        <taxon>Thiotrichaceae</taxon>
        <taxon>Leucothrix</taxon>
    </lineage>
</organism>
<proteinExistence type="predicted"/>
<dbReference type="InterPro" id="IPR021936">
    <property type="entry name" value="DUF3549"/>
</dbReference>
<dbReference type="AlphaFoldDB" id="A0A317CR19"/>
<evidence type="ECO:0000313" key="2">
    <source>
        <dbReference type="Proteomes" id="UP000245539"/>
    </source>
</evidence>
<keyword evidence="2" id="KW-1185">Reference proteome</keyword>
<gene>
    <name evidence="1" type="ORF">DKW60_07390</name>
</gene>
<reference evidence="1 2" key="1">
    <citation type="submission" date="2018-05" db="EMBL/GenBank/DDBJ databases">
        <title>Leucothrix arctica sp. nov., isolated from Arctic seawater.</title>
        <authorList>
            <person name="Choi A."/>
            <person name="Baek K."/>
        </authorList>
    </citation>
    <scope>NUCLEOTIDE SEQUENCE [LARGE SCALE GENOMIC DNA]</scope>
    <source>
        <strain evidence="1 2">JCM 18388</strain>
    </source>
</reference>